<dbReference type="EMBL" id="NSLI01000003">
    <property type="protein sequence ID" value="PAX08377.1"/>
    <property type="molecule type" value="Genomic_DNA"/>
</dbReference>
<comment type="caution">
    <text evidence="2">The sequence shown here is derived from an EMBL/GenBank/DDBJ whole genome shotgun (WGS) entry which is preliminary data.</text>
</comment>
<dbReference type="Proteomes" id="UP000218151">
    <property type="component" value="Unassembled WGS sequence"/>
</dbReference>
<dbReference type="Pfam" id="PF13590">
    <property type="entry name" value="DUF4136"/>
    <property type="match status" value="1"/>
</dbReference>
<evidence type="ECO:0000313" key="3">
    <source>
        <dbReference type="Proteomes" id="UP000218151"/>
    </source>
</evidence>
<feature type="domain" description="DUF4136" evidence="1">
    <location>
        <begin position="53"/>
        <end position="191"/>
    </location>
</feature>
<proteinExistence type="predicted"/>
<dbReference type="AlphaFoldDB" id="A0A2A2SGJ7"/>
<keyword evidence="3" id="KW-1185">Reference proteome</keyword>
<gene>
    <name evidence="2" type="ORF">CKY28_10955</name>
</gene>
<organism evidence="2 3">
    <name type="scientific">Sphingomonas lenta</name>
    <dbReference type="NCBI Taxonomy" id="1141887"/>
    <lineage>
        <taxon>Bacteria</taxon>
        <taxon>Pseudomonadati</taxon>
        <taxon>Pseudomonadota</taxon>
        <taxon>Alphaproteobacteria</taxon>
        <taxon>Sphingomonadales</taxon>
        <taxon>Sphingomonadaceae</taxon>
        <taxon>Sphingomonas</taxon>
    </lineage>
</organism>
<accession>A0A2A2SGJ7</accession>
<sequence>MAAVLTTGIALAGCATTAPLPPAEAIRFHLGQPIPRGTIQVQPLETTPGAPPSLEYRSYAAAVEAELLRNGYALAPAGTQPDFLATVAFRRGTQAGPPRRSPFSIGLGVGGADFGRRSAVGGGVGVGIPVGGGGASQIVVSELEVAIRRRADQSRVWEGQSRAAADARNPASDTGALAQRLARALFTGFPGESGRTIEIE</sequence>
<dbReference type="OrthoDB" id="7428103at2"/>
<evidence type="ECO:0000259" key="1">
    <source>
        <dbReference type="Pfam" id="PF13590"/>
    </source>
</evidence>
<name>A0A2A2SGJ7_9SPHN</name>
<reference evidence="3" key="1">
    <citation type="submission" date="2017-09" db="EMBL/GenBank/DDBJ databases">
        <authorList>
            <person name="Feng G."/>
            <person name="Zhu H."/>
        </authorList>
    </citation>
    <scope>NUCLEOTIDE SEQUENCE [LARGE SCALE GENOMIC DNA]</scope>
    <source>
        <strain evidence="3">1PNM-20</strain>
    </source>
</reference>
<evidence type="ECO:0000313" key="2">
    <source>
        <dbReference type="EMBL" id="PAX08377.1"/>
    </source>
</evidence>
<protein>
    <recommendedName>
        <fullName evidence="1">DUF4136 domain-containing protein</fullName>
    </recommendedName>
</protein>
<dbReference type="InterPro" id="IPR025411">
    <property type="entry name" value="DUF4136"/>
</dbReference>